<organism evidence="2 3">
    <name type="scientific">Pseudohongiella spirulinae</name>
    <dbReference type="NCBI Taxonomy" id="1249552"/>
    <lineage>
        <taxon>Bacteria</taxon>
        <taxon>Pseudomonadati</taxon>
        <taxon>Pseudomonadota</taxon>
        <taxon>Gammaproteobacteria</taxon>
        <taxon>Pseudomonadales</taxon>
        <taxon>Pseudohongiellaceae</taxon>
        <taxon>Pseudohongiella</taxon>
    </lineage>
</organism>
<dbReference type="AlphaFoldDB" id="A0A0S2KBT4"/>
<dbReference type="EMBL" id="CP013189">
    <property type="protein sequence ID" value="ALO45771.1"/>
    <property type="molecule type" value="Genomic_DNA"/>
</dbReference>
<name>A0A0S2KBT4_9GAMM</name>
<dbReference type="OrthoDB" id="9795618at2"/>
<dbReference type="Gene3D" id="3.10.180.10">
    <property type="entry name" value="2,3-Dihydroxybiphenyl 1,2-Dioxygenase, domain 1"/>
    <property type="match status" value="1"/>
</dbReference>
<gene>
    <name evidence="2" type="ORF">PS2015_1109</name>
</gene>
<accession>A0A0S2KBT4</accession>
<evidence type="ECO:0000313" key="2">
    <source>
        <dbReference type="EMBL" id="ALO45771.1"/>
    </source>
</evidence>
<evidence type="ECO:0000313" key="3">
    <source>
        <dbReference type="Proteomes" id="UP000065641"/>
    </source>
</evidence>
<protein>
    <recommendedName>
        <fullName evidence="1">VOC domain-containing protein</fullName>
    </recommendedName>
</protein>
<dbReference type="CDD" id="cd06587">
    <property type="entry name" value="VOC"/>
    <property type="match status" value="1"/>
</dbReference>
<dbReference type="InterPro" id="IPR029068">
    <property type="entry name" value="Glyas_Bleomycin-R_OHBP_Dase"/>
</dbReference>
<dbReference type="RefSeq" id="WP_058021281.1">
    <property type="nucleotide sequence ID" value="NZ_CP013189.1"/>
</dbReference>
<dbReference type="PROSITE" id="PS51819">
    <property type="entry name" value="VOC"/>
    <property type="match status" value="1"/>
</dbReference>
<dbReference type="Pfam" id="PF00903">
    <property type="entry name" value="Glyoxalase"/>
    <property type="match status" value="1"/>
</dbReference>
<keyword evidence="3" id="KW-1185">Reference proteome</keyword>
<reference evidence="2 3" key="1">
    <citation type="submission" date="2015-11" db="EMBL/GenBank/DDBJ databases">
        <authorList>
            <person name="Zhang Y."/>
            <person name="Guo Z."/>
        </authorList>
    </citation>
    <scope>NUCLEOTIDE SEQUENCE [LARGE SCALE GENOMIC DNA]</scope>
    <source>
        <strain evidence="2 3">KCTC 32221</strain>
    </source>
</reference>
<dbReference type="InterPro" id="IPR037523">
    <property type="entry name" value="VOC_core"/>
</dbReference>
<dbReference type="InterPro" id="IPR004360">
    <property type="entry name" value="Glyas_Fos-R_dOase_dom"/>
</dbReference>
<dbReference type="SUPFAM" id="SSF54593">
    <property type="entry name" value="Glyoxalase/Bleomycin resistance protein/Dihydroxybiphenyl dioxygenase"/>
    <property type="match status" value="1"/>
</dbReference>
<feature type="domain" description="VOC" evidence="1">
    <location>
        <begin position="10"/>
        <end position="138"/>
    </location>
</feature>
<sequence>MTQTKFKMGHLDHVHIRVPDRALAAQWYAENLGFEVVDKYAFWANEVDGGPLQISADGGRTMLALFEASPDHPMIPQTMGIAFSVDAQTFVNFARSLPNGINGPGGQPLRLNDIVDFDLCWVYNFTDPWGNHFELNCYDYEHIEESLIKEDDINPVRYWPRP</sequence>
<evidence type="ECO:0000259" key="1">
    <source>
        <dbReference type="PROSITE" id="PS51819"/>
    </source>
</evidence>
<proteinExistence type="predicted"/>
<dbReference type="STRING" id="1249552.PS2015_1109"/>
<dbReference type="Proteomes" id="UP000065641">
    <property type="component" value="Chromosome"/>
</dbReference>
<dbReference type="KEGG" id="pspi:PS2015_1109"/>